<proteinExistence type="inferred from homology"/>
<dbReference type="SUPFAM" id="SSF52540">
    <property type="entry name" value="P-loop containing nucleoside triphosphate hydrolases"/>
    <property type="match status" value="1"/>
</dbReference>
<evidence type="ECO:0000256" key="1">
    <source>
        <dbReference type="ARBA" id="ARBA00008535"/>
    </source>
</evidence>
<evidence type="ECO:0000313" key="7">
    <source>
        <dbReference type="EMBL" id="EOA19754.1"/>
    </source>
</evidence>
<reference evidence="8" key="1">
    <citation type="journal article" date="2013" name="Nat. Genet.">
        <title>The Capsella rubella genome and the genomic consequences of rapid mating system evolution.</title>
        <authorList>
            <person name="Slotte T."/>
            <person name="Hazzouri K.M."/>
            <person name="Agren J.A."/>
            <person name="Koenig D."/>
            <person name="Maumus F."/>
            <person name="Guo Y.L."/>
            <person name="Steige K."/>
            <person name="Platts A.E."/>
            <person name="Escobar J.S."/>
            <person name="Newman L.K."/>
            <person name="Wang W."/>
            <person name="Mandakova T."/>
            <person name="Vello E."/>
            <person name="Smith L.M."/>
            <person name="Henz S.R."/>
            <person name="Steffen J."/>
            <person name="Takuno S."/>
            <person name="Brandvain Y."/>
            <person name="Coop G."/>
            <person name="Andolfatto P."/>
            <person name="Hu T.T."/>
            <person name="Blanchette M."/>
            <person name="Clark R.M."/>
            <person name="Quesneville H."/>
            <person name="Nordborg M."/>
            <person name="Gaut B.S."/>
            <person name="Lysak M.A."/>
            <person name="Jenkins J."/>
            <person name="Grimwood J."/>
            <person name="Chapman J."/>
            <person name="Prochnik S."/>
            <person name="Shu S."/>
            <person name="Rokhsar D."/>
            <person name="Schmutz J."/>
            <person name="Weigel D."/>
            <person name="Wright S.I."/>
        </authorList>
    </citation>
    <scope>NUCLEOTIDE SEQUENCE [LARGE SCALE GENOMIC DNA]</scope>
    <source>
        <strain evidence="8">cv. Monte Gargano</strain>
    </source>
</reference>
<protein>
    <recommendedName>
        <fullName evidence="6">AIG1-type G domain-containing protein</fullName>
    </recommendedName>
</protein>
<dbReference type="STRING" id="81985.R0GS90"/>
<dbReference type="InterPro" id="IPR045058">
    <property type="entry name" value="GIMA/IAN/Toc"/>
</dbReference>
<dbReference type="GO" id="GO:0005525">
    <property type="term" value="F:GTP binding"/>
    <property type="evidence" value="ECO:0007669"/>
    <property type="project" value="UniProtKB-KW"/>
</dbReference>
<keyword evidence="3" id="KW-0342">GTP-binding</keyword>
<dbReference type="PANTHER" id="PTHR10903">
    <property type="entry name" value="GTPASE, IMAP FAMILY MEMBER-RELATED"/>
    <property type="match status" value="1"/>
</dbReference>
<accession>R0GS90</accession>
<feature type="domain" description="AIG1-type G" evidence="6">
    <location>
        <begin position="139"/>
        <end position="346"/>
    </location>
</feature>
<evidence type="ECO:0000256" key="2">
    <source>
        <dbReference type="ARBA" id="ARBA00022741"/>
    </source>
</evidence>
<dbReference type="EMBL" id="KB870810">
    <property type="protein sequence ID" value="EOA19754.1"/>
    <property type="molecule type" value="Genomic_DNA"/>
</dbReference>
<sequence>MVTESVGEDGPTLEVGLTELPKVSESLPEDGPILEVGLTEVPKVSESMEKDGPGLEVGLTEVPKISESLQKDGPVLEVGLTEVPKVSESLQEDGLVLEVGLTDVPKDSESLEEDGPVLEVCLIEFPNVSESLPVAEPVLEVTCDSRLEQKHARTLLLVGRILGKRAFISKGRASGVTTACELQSSTLTNGQILNVIDTPGLFSLSPSTEFTCKEILRCFSLSKEGIDAVLLVFSLRNRLTEEEKSSLFALKVLFGSEIANYMIVVFTNEDSLDEDDSDTFEDYLDGCPDFKEIIEACSGRKVLFRNRSKAPESQKAKQVQELLNCVEEIARLNGKPYMSDLSLELRENEAAFKIKQKEVSEMKGWYSRLEVLLNKKDMERCFENEQLKHMMERVETQLRETKESLEQKLNAEQAARVELEKRAKESEKQASDVVKKLNDEQAARLELERRTKEAEEQSSDVVKKLNEEQAARVEMEKRATEVEKKSSGVVEKLKEELERANKLANDLQNSNKGWCIIL</sequence>
<evidence type="ECO:0000256" key="4">
    <source>
        <dbReference type="SAM" id="Coils"/>
    </source>
</evidence>
<name>R0GS90_9BRAS</name>
<evidence type="ECO:0000256" key="3">
    <source>
        <dbReference type="ARBA" id="ARBA00023134"/>
    </source>
</evidence>
<dbReference type="PROSITE" id="PS51720">
    <property type="entry name" value="G_AIG1"/>
    <property type="match status" value="1"/>
</dbReference>
<gene>
    <name evidence="7" type="ORF">CARUB_v10003913mg</name>
</gene>
<dbReference type="Pfam" id="PF04548">
    <property type="entry name" value="AIG1"/>
    <property type="match status" value="1"/>
</dbReference>
<evidence type="ECO:0000259" key="6">
    <source>
        <dbReference type="PROSITE" id="PS51720"/>
    </source>
</evidence>
<dbReference type="AlphaFoldDB" id="R0GS90"/>
<evidence type="ECO:0000313" key="8">
    <source>
        <dbReference type="Proteomes" id="UP000029121"/>
    </source>
</evidence>
<dbReference type="FunFam" id="3.40.50.300:FF:000840">
    <property type="entry name" value="Immune-associated nucleotide-binding protein 9"/>
    <property type="match status" value="1"/>
</dbReference>
<evidence type="ECO:0000256" key="5">
    <source>
        <dbReference type="SAM" id="MobiDB-lite"/>
    </source>
</evidence>
<keyword evidence="8" id="KW-1185">Reference proteome</keyword>
<dbReference type="Gene3D" id="3.40.50.300">
    <property type="entry name" value="P-loop containing nucleotide triphosphate hydrolases"/>
    <property type="match status" value="1"/>
</dbReference>
<organism evidence="7 8">
    <name type="scientific">Capsella rubella</name>
    <dbReference type="NCBI Taxonomy" id="81985"/>
    <lineage>
        <taxon>Eukaryota</taxon>
        <taxon>Viridiplantae</taxon>
        <taxon>Streptophyta</taxon>
        <taxon>Embryophyta</taxon>
        <taxon>Tracheophyta</taxon>
        <taxon>Spermatophyta</taxon>
        <taxon>Magnoliopsida</taxon>
        <taxon>eudicotyledons</taxon>
        <taxon>Gunneridae</taxon>
        <taxon>Pentapetalae</taxon>
        <taxon>rosids</taxon>
        <taxon>malvids</taxon>
        <taxon>Brassicales</taxon>
        <taxon>Brassicaceae</taxon>
        <taxon>Camelineae</taxon>
        <taxon>Capsella</taxon>
    </lineage>
</organism>
<feature type="coiled-coil region" evidence="4">
    <location>
        <begin position="384"/>
        <end position="510"/>
    </location>
</feature>
<dbReference type="eggNOG" id="ENOG502R7PE">
    <property type="taxonomic scope" value="Eukaryota"/>
</dbReference>
<feature type="region of interest" description="Disordered" evidence="5">
    <location>
        <begin position="1"/>
        <end position="35"/>
    </location>
</feature>
<dbReference type="PANTHER" id="PTHR10903:SF122">
    <property type="entry name" value="IMMUNE-ASSOCIATED NUCLEOTIDE-BINDING PROTEIN 11-RELATED"/>
    <property type="match status" value="1"/>
</dbReference>
<dbReference type="InterPro" id="IPR006703">
    <property type="entry name" value="G_AIG1"/>
</dbReference>
<keyword evidence="2" id="KW-0547">Nucleotide-binding</keyword>
<dbReference type="Proteomes" id="UP000029121">
    <property type="component" value="Unassembled WGS sequence"/>
</dbReference>
<comment type="similarity">
    <text evidence="1">Belongs to the TRAFAC class TrmE-Era-EngA-EngB-Septin-like GTPase superfamily. AIG1/Toc34/Toc159-like paraseptin GTPase family. IAN subfamily.</text>
</comment>
<dbReference type="InterPro" id="IPR027417">
    <property type="entry name" value="P-loop_NTPase"/>
</dbReference>
<keyword evidence="4" id="KW-0175">Coiled coil</keyword>